<protein>
    <submittedName>
        <fullName evidence="2">Uncharacterized protein</fullName>
    </submittedName>
</protein>
<sequence length="131" mass="14120">MEDSPATASDLRHPYEAFGDQLATRLLSVEAMVTQWLSATATLLADLAARVATLESPSTPAPRTTPAAEQMPTERTPSLPADHLSEEKLLILVAQLRSTAAELLNCLPRVGRSTYNDLICALEARFGDAPF</sequence>
<keyword evidence="3" id="KW-1185">Reference proteome</keyword>
<evidence type="ECO:0000256" key="1">
    <source>
        <dbReference type="SAM" id="MobiDB-lite"/>
    </source>
</evidence>
<reference evidence="2" key="1">
    <citation type="journal article" date="2020" name="Cell">
        <title>Large-Scale Comparative Analyses of Tick Genomes Elucidate Their Genetic Diversity and Vector Capacities.</title>
        <authorList>
            <consortium name="Tick Genome and Microbiome Consortium (TIGMIC)"/>
            <person name="Jia N."/>
            <person name="Wang J."/>
            <person name="Shi W."/>
            <person name="Du L."/>
            <person name="Sun Y."/>
            <person name="Zhan W."/>
            <person name="Jiang J.F."/>
            <person name="Wang Q."/>
            <person name="Zhang B."/>
            <person name="Ji P."/>
            <person name="Bell-Sakyi L."/>
            <person name="Cui X.M."/>
            <person name="Yuan T.T."/>
            <person name="Jiang B.G."/>
            <person name="Yang W.F."/>
            <person name="Lam T.T."/>
            <person name="Chang Q.C."/>
            <person name="Ding S.J."/>
            <person name="Wang X.J."/>
            <person name="Zhu J.G."/>
            <person name="Ruan X.D."/>
            <person name="Zhao L."/>
            <person name="Wei J.T."/>
            <person name="Ye R.Z."/>
            <person name="Que T.C."/>
            <person name="Du C.H."/>
            <person name="Zhou Y.H."/>
            <person name="Cheng J.X."/>
            <person name="Dai P.F."/>
            <person name="Guo W.B."/>
            <person name="Han X.H."/>
            <person name="Huang E.J."/>
            <person name="Li L.F."/>
            <person name="Wei W."/>
            <person name="Gao Y.C."/>
            <person name="Liu J.Z."/>
            <person name="Shao H.Z."/>
            <person name="Wang X."/>
            <person name="Wang C.C."/>
            <person name="Yang T.C."/>
            <person name="Huo Q.B."/>
            <person name="Li W."/>
            <person name="Chen H.Y."/>
            <person name="Chen S.E."/>
            <person name="Zhou L.G."/>
            <person name="Ni X.B."/>
            <person name="Tian J.H."/>
            <person name="Sheng Y."/>
            <person name="Liu T."/>
            <person name="Pan Y.S."/>
            <person name="Xia L.Y."/>
            <person name="Li J."/>
            <person name="Zhao F."/>
            <person name="Cao W.C."/>
        </authorList>
    </citation>
    <scope>NUCLEOTIDE SEQUENCE</scope>
    <source>
        <strain evidence="2">Rsan-2018</strain>
    </source>
</reference>
<dbReference type="EMBL" id="JABSTV010001245">
    <property type="protein sequence ID" value="KAH7984607.1"/>
    <property type="molecule type" value="Genomic_DNA"/>
</dbReference>
<accession>A0A9D4TBZ7</accession>
<name>A0A9D4TBZ7_RHISA</name>
<reference evidence="2" key="2">
    <citation type="submission" date="2021-09" db="EMBL/GenBank/DDBJ databases">
        <authorList>
            <person name="Jia N."/>
            <person name="Wang J."/>
            <person name="Shi W."/>
            <person name="Du L."/>
            <person name="Sun Y."/>
            <person name="Zhan W."/>
            <person name="Jiang J."/>
            <person name="Wang Q."/>
            <person name="Zhang B."/>
            <person name="Ji P."/>
            <person name="Sakyi L.B."/>
            <person name="Cui X."/>
            <person name="Yuan T."/>
            <person name="Jiang B."/>
            <person name="Yang W."/>
            <person name="Lam T.T.-Y."/>
            <person name="Chang Q."/>
            <person name="Ding S."/>
            <person name="Wang X."/>
            <person name="Zhu J."/>
            <person name="Ruan X."/>
            <person name="Zhao L."/>
            <person name="Wei J."/>
            <person name="Que T."/>
            <person name="Du C."/>
            <person name="Cheng J."/>
            <person name="Dai P."/>
            <person name="Han X."/>
            <person name="Huang E."/>
            <person name="Gao Y."/>
            <person name="Liu J."/>
            <person name="Shao H."/>
            <person name="Ye R."/>
            <person name="Li L."/>
            <person name="Wei W."/>
            <person name="Wang X."/>
            <person name="Wang C."/>
            <person name="Huo Q."/>
            <person name="Li W."/>
            <person name="Guo W."/>
            <person name="Chen H."/>
            <person name="Chen S."/>
            <person name="Zhou L."/>
            <person name="Zhou L."/>
            <person name="Ni X."/>
            <person name="Tian J."/>
            <person name="Zhou Y."/>
            <person name="Sheng Y."/>
            <person name="Liu T."/>
            <person name="Pan Y."/>
            <person name="Xia L."/>
            <person name="Li J."/>
            <person name="Zhao F."/>
            <person name="Cao W."/>
        </authorList>
    </citation>
    <scope>NUCLEOTIDE SEQUENCE</scope>
    <source>
        <strain evidence="2">Rsan-2018</strain>
        <tissue evidence="2">Larvae</tissue>
    </source>
</reference>
<organism evidence="2 3">
    <name type="scientific">Rhipicephalus sanguineus</name>
    <name type="common">Brown dog tick</name>
    <name type="synonym">Ixodes sanguineus</name>
    <dbReference type="NCBI Taxonomy" id="34632"/>
    <lineage>
        <taxon>Eukaryota</taxon>
        <taxon>Metazoa</taxon>
        <taxon>Ecdysozoa</taxon>
        <taxon>Arthropoda</taxon>
        <taxon>Chelicerata</taxon>
        <taxon>Arachnida</taxon>
        <taxon>Acari</taxon>
        <taxon>Parasitiformes</taxon>
        <taxon>Ixodida</taxon>
        <taxon>Ixodoidea</taxon>
        <taxon>Ixodidae</taxon>
        <taxon>Rhipicephalinae</taxon>
        <taxon>Rhipicephalus</taxon>
        <taxon>Rhipicephalus</taxon>
    </lineage>
</organism>
<dbReference type="Proteomes" id="UP000821837">
    <property type="component" value="Chromosome 1"/>
</dbReference>
<comment type="caution">
    <text evidence="2">The sequence shown here is derived from an EMBL/GenBank/DDBJ whole genome shotgun (WGS) entry which is preliminary data.</text>
</comment>
<proteinExistence type="predicted"/>
<feature type="region of interest" description="Disordered" evidence="1">
    <location>
        <begin position="54"/>
        <end position="80"/>
    </location>
</feature>
<dbReference type="AlphaFoldDB" id="A0A9D4TBZ7"/>
<evidence type="ECO:0000313" key="3">
    <source>
        <dbReference type="Proteomes" id="UP000821837"/>
    </source>
</evidence>
<evidence type="ECO:0000313" key="2">
    <source>
        <dbReference type="EMBL" id="KAH7984607.1"/>
    </source>
</evidence>
<gene>
    <name evidence="2" type="ORF">HPB52_023081</name>
</gene>